<proteinExistence type="predicted"/>
<dbReference type="Proteomes" id="UP000324222">
    <property type="component" value="Unassembled WGS sequence"/>
</dbReference>
<gene>
    <name evidence="1" type="ORF">E2C01_021863</name>
</gene>
<organism evidence="1 2">
    <name type="scientific">Portunus trituberculatus</name>
    <name type="common">Swimming crab</name>
    <name type="synonym">Neptunus trituberculatus</name>
    <dbReference type="NCBI Taxonomy" id="210409"/>
    <lineage>
        <taxon>Eukaryota</taxon>
        <taxon>Metazoa</taxon>
        <taxon>Ecdysozoa</taxon>
        <taxon>Arthropoda</taxon>
        <taxon>Crustacea</taxon>
        <taxon>Multicrustacea</taxon>
        <taxon>Malacostraca</taxon>
        <taxon>Eumalacostraca</taxon>
        <taxon>Eucarida</taxon>
        <taxon>Decapoda</taxon>
        <taxon>Pleocyemata</taxon>
        <taxon>Brachyura</taxon>
        <taxon>Eubrachyura</taxon>
        <taxon>Portunoidea</taxon>
        <taxon>Portunidae</taxon>
        <taxon>Portuninae</taxon>
        <taxon>Portunus</taxon>
    </lineage>
</organism>
<accession>A0A5B7E640</accession>
<dbReference type="AlphaFoldDB" id="A0A5B7E640"/>
<sequence length="61" mass="6662">MLLSGPPHVAEVDELQQLLVKKLKEKQKTEVDCLIIPHLAPTHHPNTVSCSGPFTPLPSVV</sequence>
<evidence type="ECO:0000313" key="2">
    <source>
        <dbReference type="Proteomes" id="UP000324222"/>
    </source>
</evidence>
<keyword evidence="2" id="KW-1185">Reference proteome</keyword>
<reference evidence="1 2" key="1">
    <citation type="submission" date="2019-05" db="EMBL/GenBank/DDBJ databases">
        <title>Another draft genome of Portunus trituberculatus and its Hox gene families provides insights of decapod evolution.</title>
        <authorList>
            <person name="Jeong J.-H."/>
            <person name="Song I."/>
            <person name="Kim S."/>
            <person name="Choi T."/>
            <person name="Kim D."/>
            <person name="Ryu S."/>
            <person name="Kim W."/>
        </authorList>
    </citation>
    <scope>NUCLEOTIDE SEQUENCE [LARGE SCALE GENOMIC DNA]</scope>
    <source>
        <tissue evidence="1">Muscle</tissue>
    </source>
</reference>
<name>A0A5B7E640_PORTR</name>
<comment type="caution">
    <text evidence="1">The sequence shown here is derived from an EMBL/GenBank/DDBJ whole genome shotgun (WGS) entry which is preliminary data.</text>
</comment>
<evidence type="ECO:0000313" key="1">
    <source>
        <dbReference type="EMBL" id="MPC28653.1"/>
    </source>
</evidence>
<protein>
    <submittedName>
        <fullName evidence="1">Uncharacterized protein</fullName>
    </submittedName>
</protein>
<dbReference type="EMBL" id="VSRR010001946">
    <property type="protein sequence ID" value="MPC28653.1"/>
    <property type="molecule type" value="Genomic_DNA"/>
</dbReference>